<keyword evidence="6" id="KW-0560">Oxidoreductase</keyword>
<proteinExistence type="inferred from homology"/>
<evidence type="ECO:0000256" key="6">
    <source>
        <dbReference type="RuleBase" id="RU364082"/>
    </source>
</evidence>
<evidence type="ECO:0000256" key="3">
    <source>
        <dbReference type="ARBA" id="ARBA00012929"/>
    </source>
</evidence>
<evidence type="ECO:0000256" key="5">
    <source>
        <dbReference type="ARBA" id="ARBA00048200"/>
    </source>
</evidence>
<keyword evidence="6" id="KW-0521">NADP</keyword>
<name>A0AAD0QUM6_PSEDL</name>
<dbReference type="RefSeq" id="WP_016392003.1">
    <property type="nucleotide sequence ID" value="NZ_BSOM01000026.1"/>
</dbReference>
<evidence type="ECO:0000256" key="4">
    <source>
        <dbReference type="ARBA" id="ARBA00017099"/>
    </source>
</evidence>
<dbReference type="CDD" id="cd05254">
    <property type="entry name" value="dTDP_HR_like_SDR_e"/>
    <property type="match status" value="1"/>
</dbReference>
<evidence type="ECO:0000259" key="7">
    <source>
        <dbReference type="Pfam" id="PF04321"/>
    </source>
</evidence>
<dbReference type="Proteomes" id="UP000256503">
    <property type="component" value="Chromosome"/>
</dbReference>
<dbReference type="GO" id="GO:0019305">
    <property type="term" value="P:dTDP-rhamnose biosynthetic process"/>
    <property type="evidence" value="ECO:0007669"/>
    <property type="project" value="TreeGrafter"/>
</dbReference>
<accession>A0AAD0QUM6</accession>
<dbReference type="EMBL" id="CP031146">
    <property type="protein sequence ID" value="AXM95960.1"/>
    <property type="molecule type" value="Genomic_DNA"/>
</dbReference>
<dbReference type="GO" id="GO:0008831">
    <property type="term" value="F:dTDP-4-dehydrorhamnose reductase activity"/>
    <property type="evidence" value="ECO:0007669"/>
    <property type="project" value="UniProtKB-EC"/>
</dbReference>
<dbReference type="AlphaFoldDB" id="A0AAD0QUM6"/>
<dbReference type="InterPro" id="IPR005913">
    <property type="entry name" value="dTDP_dehydrorham_reduct"/>
</dbReference>
<comment type="similarity">
    <text evidence="2 6">Belongs to the dTDP-4-dehydrorhamnose reductase family.</text>
</comment>
<comment type="function">
    <text evidence="6">Catalyzes the reduction of dTDP-6-deoxy-L-lyxo-4-hexulose to yield dTDP-L-rhamnose.</text>
</comment>
<dbReference type="Pfam" id="PF04321">
    <property type="entry name" value="RmlD_sub_bind"/>
    <property type="match status" value="1"/>
</dbReference>
<comment type="pathway">
    <text evidence="1 6">Carbohydrate biosynthesis; dTDP-L-rhamnose biosynthesis.</text>
</comment>
<dbReference type="InterPro" id="IPR029903">
    <property type="entry name" value="RmlD-like-bd"/>
</dbReference>
<dbReference type="GeneID" id="49613613"/>
<evidence type="ECO:0000256" key="1">
    <source>
        <dbReference type="ARBA" id="ARBA00004781"/>
    </source>
</evidence>
<evidence type="ECO:0000256" key="2">
    <source>
        <dbReference type="ARBA" id="ARBA00010944"/>
    </source>
</evidence>
<evidence type="ECO:0000313" key="9">
    <source>
        <dbReference type="Proteomes" id="UP000256503"/>
    </source>
</evidence>
<protein>
    <recommendedName>
        <fullName evidence="4 6">dTDP-4-dehydrorhamnose reductase</fullName>
        <ecNumber evidence="3 6">1.1.1.133</ecNumber>
    </recommendedName>
</protein>
<reference evidence="8 9" key="1">
    <citation type="submission" date="2018-07" db="EMBL/GenBank/DDBJ databases">
        <title>Complete genome sequence of a Pseudomonas plecoglossicida strain pathogenic to the marine fish, Larimichthys crocea.</title>
        <authorList>
            <person name="Tao Z."/>
        </authorList>
    </citation>
    <scope>NUCLEOTIDE SEQUENCE [LARGE SCALE GENOMIC DNA]</scope>
    <source>
        <strain evidence="8 9">XSDHY-P</strain>
    </source>
</reference>
<organism evidence="8 9">
    <name type="scientific">Pseudomonas plecoglossicida</name>
    <dbReference type="NCBI Taxonomy" id="70775"/>
    <lineage>
        <taxon>Bacteria</taxon>
        <taxon>Pseudomonadati</taxon>
        <taxon>Pseudomonadota</taxon>
        <taxon>Gammaproteobacteria</taxon>
        <taxon>Pseudomonadales</taxon>
        <taxon>Pseudomonadaceae</taxon>
        <taxon>Pseudomonas</taxon>
    </lineage>
</organism>
<dbReference type="GO" id="GO:0005829">
    <property type="term" value="C:cytosol"/>
    <property type="evidence" value="ECO:0007669"/>
    <property type="project" value="TreeGrafter"/>
</dbReference>
<sequence length="294" mass="32439">MRVLILGVSGMLGSTVLDVFSQDQTFEIYGTLRSASALQFFPHSVHSRLLTNVDVLDADSLMQILGQVRPDVVINCVGLIKQLANANDPLVALPLNTLFPHRLSHLCALADIRLIHISTDCVFSGRKGMYCESDTSDCTDLYGKSKYLGEIHDQPHAVTLRTSIIGHELNSQVSLIDWFLSQGGTAKGFTKAIFSGLPTAELAFVIKDWVIPNPQLSGLYHVAAESINKYDLLKLTASVYGKECDITPDESVVIDRSLDASRFAAATGYKAPSWQTLIEKMHTWRDLRQAQFAR</sequence>
<dbReference type="Gene3D" id="3.40.50.720">
    <property type="entry name" value="NAD(P)-binding Rossmann-like Domain"/>
    <property type="match status" value="1"/>
</dbReference>
<dbReference type="PANTHER" id="PTHR10491:SF4">
    <property type="entry name" value="METHIONINE ADENOSYLTRANSFERASE 2 SUBUNIT BETA"/>
    <property type="match status" value="1"/>
</dbReference>
<gene>
    <name evidence="8" type="ORF">DVB73_09310</name>
</gene>
<comment type="catalytic activity">
    <reaction evidence="5 6">
        <text>dTDP-beta-L-rhamnose + NADP(+) = dTDP-4-dehydro-beta-L-rhamnose + NADPH + H(+)</text>
        <dbReference type="Rhea" id="RHEA:21796"/>
        <dbReference type="ChEBI" id="CHEBI:15378"/>
        <dbReference type="ChEBI" id="CHEBI:57510"/>
        <dbReference type="ChEBI" id="CHEBI:57783"/>
        <dbReference type="ChEBI" id="CHEBI:58349"/>
        <dbReference type="ChEBI" id="CHEBI:62830"/>
        <dbReference type="EC" id="1.1.1.133"/>
    </reaction>
</comment>
<feature type="domain" description="RmlD-like substrate binding" evidence="7">
    <location>
        <begin position="1"/>
        <end position="238"/>
    </location>
</feature>
<comment type="cofactor">
    <cofactor evidence="6">
        <name>Mg(2+)</name>
        <dbReference type="ChEBI" id="CHEBI:18420"/>
    </cofactor>
    <text evidence="6">Binds 1 Mg(2+) ion per monomer.</text>
</comment>
<dbReference type="EC" id="1.1.1.133" evidence="3 6"/>
<evidence type="ECO:0000313" key="8">
    <source>
        <dbReference type="EMBL" id="AXM95960.1"/>
    </source>
</evidence>
<dbReference type="InterPro" id="IPR036291">
    <property type="entry name" value="NAD(P)-bd_dom_sf"/>
</dbReference>
<dbReference type="PANTHER" id="PTHR10491">
    <property type="entry name" value="DTDP-4-DEHYDRORHAMNOSE REDUCTASE"/>
    <property type="match status" value="1"/>
</dbReference>
<dbReference type="SUPFAM" id="SSF51735">
    <property type="entry name" value="NAD(P)-binding Rossmann-fold domains"/>
    <property type="match status" value="1"/>
</dbReference>